<keyword evidence="4" id="KW-1185">Reference proteome</keyword>
<gene>
    <name evidence="3" type="ORF">SGRAN_2820</name>
</gene>
<dbReference type="RefSeq" id="WP_054529599.1">
    <property type="nucleotide sequence ID" value="NZ_CP012199.1"/>
</dbReference>
<dbReference type="KEGG" id="sgi:SGRAN_2820"/>
<dbReference type="InterPro" id="IPR021682">
    <property type="entry name" value="DUF2933"/>
</dbReference>
<dbReference type="Proteomes" id="UP000058599">
    <property type="component" value="Chromosome"/>
</dbReference>
<evidence type="ECO:0000313" key="4">
    <source>
        <dbReference type="Proteomes" id="UP000058599"/>
    </source>
</evidence>
<evidence type="ECO:0000256" key="1">
    <source>
        <dbReference type="SAM" id="MobiDB-lite"/>
    </source>
</evidence>
<feature type="transmembrane region" description="Helical" evidence="2">
    <location>
        <begin position="49"/>
        <end position="70"/>
    </location>
</feature>
<keyword evidence="2" id="KW-1133">Transmembrane helix</keyword>
<keyword evidence="2" id="KW-0472">Membrane</keyword>
<dbReference type="AlphaFoldDB" id="A0AA86GN66"/>
<evidence type="ECO:0000313" key="3">
    <source>
        <dbReference type="EMBL" id="AMG75169.1"/>
    </source>
</evidence>
<proteinExistence type="predicted"/>
<name>A0AA86GN66_9SPHN</name>
<protein>
    <submittedName>
        <fullName evidence="3">Membrane protein</fullName>
    </submittedName>
</protein>
<feature type="compositionally biased region" description="Basic and acidic residues" evidence="1">
    <location>
        <begin position="1"/>
        <end position="13"/>
    </location>
</feature>
<sequence length="79" mass="8818">MHQHDEHRNRETPPGRSGTSFWKSRAGAVFLVFLGVIAFLLAYEHRAHIFAGNGLLLVLLLLCPAMHLFMHHGHGGHGK</sequence>
<evidence type="ECO:0000256" key="2">
    <source>
        <dbReference type="SAM" id="Phobius"/>
    </source>
</evidence>
<dbReference type="Pfam" id="PF11666">
    <property type="entry name" value="DUF2933"/>
    <property type="match status" value="1"/>
</dbReference>
<reference evidence="3 4" key="1">
    <citation type="journal article" date="2016" name="BMC Genomics">
        <title>Genomic analysis of the nitrate-respiring Sphingopyxis granuli (formerly Sphingomonas macrogoltabida) strain TFA.</title>
        <authorList>
            <person name="Garcia-Romero I."/>
            <person name="Perez-Pulido A.J."/>
            <person name="Gonzalez-Flores Y.E."/>
            <person name="Reyes-Ramirez F."/>
            <person name="Santero E."/>
            <person name="Floriano B."/>
        </authorList>
    </citation>
    <scope>NUCLEOTIDE SEQUENCE [LARGE SCALE GENOMIC DNA]</scope>
    <source>
        <strain evidence="3 4">TFA</strain>
    </source>
</reference>
<dbReference type="EMBL" id="CP012199">
    <property type="protein sequence ID" value="AMG75169.1"/>
    <property type="molecule type" value="Genomic_DNA"/>
</dbReference>
<organism evidence="3 4">
    <name type="scientific">Sphingopyxis granuli</name>
    <dbReference type="NCBI Taxonomy" id="267128"/>
    <lineage>
        <taxon>Bacteria</taxon>
        <taxon>Pseudomonadati</taxon>
        <taxon>Pseudomonadota</taxon>
        <taxon>Alphaproteobacteria</taxon>
        <taxon>Sphingomonadales</taxon>
        <taxon>Sphingomonadaceae</taxon>
        <taxon>Sphingopyxis</taxon>
    </lineage>
</organism>
<feature type="transmembrane region" description="Helical" evidence="2">
    <location>
        <begin position="26"/>
        <end position="43"/>
    </location>
</feature>
<keyword evidence="2" id="KW-0812">Transmembrane</keyword>
<feature type="region of interest" description="Disordered" evidence="1">
    <location>
        <begin position="1"/>
        <end position="21"/>
    </location>
</feature>
<accession>A0AA86GN66</accession>